<dbReference type="SUPFAM" id="SSF55060">
    <property type="entry name" value="GHMP Kinase, C-terminal domain"/>
    <property type="match status" value="1"/>
</dbReference>
<evidence type="ECO:0000259" key="14">
    <source>
        <dbReference type="Pfam" id="PF00288"/>
    </source>
</evidence>
<dbReference type="InParanoid" id="A0A2T0H031"/>
<comment type="similarity">
    <text evidence="2 13">Belongs to the GHMP kinase family. Homoserine kinase subfamily.</text>
</comment>
<evidence type="ECO:0000256" key="11">
    <source>
        <dbReference type="ARBA" id="ARBA00049375"/>
    </source>
</evidence>
<feature type="binding site" evidence="13">
    <location>
        <begin position="95"/>
        <end position="105"/>
    </location>
    <ligand>
        <name>ATP</name>
        <dbReference type="ChEBI" id="CHEBI:30616"/>
    </ligand>
</feature>
<keyword evidence="17" id="KW-1185">Reference proteome</keyword>
<evidence type="ECO:0000256" key="2">
    <source>
        <dbReference type="ARBA" id="ARBA00007370"/>
    </source>
</evidence>
<dbReference type="Pfam" id="PF00288">
    <property type="entry name" value="GHMP_kinases_N"/>
    <property type="match status" value="1"/>
</dbReference>
<evidence type="ECO:0000256" key="1">
    <source>
        <dbReference type="ARBA" id="ARBA00005015"/>
    </source>
</evidence>
<feature type="domain" description="GHMP kinase N-terminal" evidence="14">
    <location>
        <begin position="67"/>
        <end position="152"/>
    </location>
</feature>
<keyword evidence="5 13" id="KW-0028">Amino-acid biosynthesis</keyword>
<dbReference type="Gene3D" id="3.30.70.890">
    <property type="entry name" value="GHMP kinase, C-terminal domain"/>
    <property type="match status" value="1"/>
</dbReference>
<dbReference type="UniPathway" id="UPA00050">
    <property type="reaction ID" value="UER00064"/>
</dbReference>
<dbReference type="GO" id="GO:0005737">
    <property type="term" value="C:cytoplasm"/>
    <property type="evidence" value="ECO:0007669"/>
    <property type="project" value="UniProtKB-SubCell"/>
</dbReference>
<dbReference type="InterPro" id="IPR036554">
    <property type="entry name" value="GHMP_kinase_C_sf"/>
</dbReference>
<evidence type="ECO:0000256" key="4">
    <source>
        <dbReference type="ARBA" id="ARBA00017858"/>
    </source>
</evidence>
<dbReference type="HAMAP" id="MF_00384">
    <property type="entry name" value="Homoser_kinase"/>
    <property type="match status" value="1"/>
</dbReference>
<dbReference type="GO" id="GO:0009088">
    <property type="term" value="P:threonine biosynthetic process"/>
    <property type="evidence" value="ECO:0007669"/>
    <property type="project" value="UniProtKB-UniRule"/>
</dbReference>
<evidence type="ECO:0000256" key="6">
    <source>
        <dbReference type="ARBA" id="ARBA00022679"/>
    </source>
</evidence>
<dbReference type="PIRSF" id="PIRSF000676">
    <property type="entry name" value="Homoser_kin"/>
    <property type="match status" value="1"/>
</dbReference>
<evidence type="ECO:0000256" key="13">
    <source>
        <dbReference type="HAMAP-Rule" id="MF_00384"/>
    </source>
</evidence>
<evidence type="ECO:0000256" key="3">
    <source>
        <dbReference type="ARBA" id="ARBA00012078"/>
    </source>
</evidence>
<dbReference type="PROSITE" id="PS00627">
    <property type="entry name" value="GHMP_KINASES_ATP"/>
    <property type="match status" value="1"/>
</dbReference>
<sequence length="303" mass="31633">MTGTPERVRITVPASTANLGAGFDTLGMALGLYDTVEVAAVDGQPGTARVEVTGAGEGAVPTDGEHLVVRVLHRTLDRLGVRPPAVEMRCVNSVPHARGLGSSAAAIVAGVTAGYHFAGHDVHSERTRAEMVDVAAAEEGHADNVAACLLGGLVIAFTVENRYRSVRLEPHPELVPVVLVPESESATHTMRGLLPESVPHADAAFTAGRSALVVHALTRRPDLLHVATEDRIHQDYREPAMPRTLGLLRALRNNGVAATVSGAGPTVLALPPAGDLPPEVAVDGFDVLRPGVDRSGVRVHTEG</sequence>
<dbReference type="PANTHER" id="PTHR20861:SF1">
    <property type="entry name" value="HOMOSERINE KINASE"/>
    <property type="match status" value="1"/>
</dbReference>
<keyword evidence="8 13" id="KW-0547">Nucleotide-binding</keyword>
<dbReference type="InterPro" id="IPR006204">
    <property type="entry name" value="GHMP_kinase_N_dom"/>
</dbReference>
<comment type="pathway">
    <text evidence="1 13">Amino-acid biosynthesis; L-threonine biosynthesis; L-threonine from L-aspartate: step 4/5.</text>
</comment>
<dbReference type="Gene3D" id="3.30.230.10">
    <property type="match status" value="1"/>
</dbReference>
<keyword evidence="9 13" id="KW-0418">Kinase</keyword>
<keyword evidence="6 13" id="KW-0808">Transferase</keyword>
<dbReference type="GO" id="GO:0004413">
    <property type="term" value="F:homoserine kinase activity"/>
    <property type="evidence" value="ECO:0007669"/>
    <property type="project" value="UniProtKB-UniRule"/>
</dbReference>
<name>A0A2T0H031_ACTMO</name>
<organism evidence="16 17">
    <name type="scientific">Actinopolyspora mortivallis</name>
    <dbReference type="NCBI Taxonomy" id="33906"/>
    <lineage>
        <taxon>Bacteria</taxon>
        <taxon>Bacillati</taxon>
        <taxon>Actinomycetota</taxon>
        <taxon>Actinomycetes</taxon>
        <taxon>Actinopolysporales</taxon>
        <taxon>Actinopolysporaceae</taxon>
        <taxon>Actinopolyspora</taxon>
    </lineage>
</organism>
<comment type="subcellular location">
    <subcellularLocation>
        <location evidence="13">Cytoplasm</location>
    </subcellularLocation>
</comment>
<comment type="function">
    <text evidence="12 13">Catalyzes the ATP-dependent phosphorylation of L-homoserine to L-homoserine phosphate.</text>
</comment>
<evidence type="ECO:0000259" key="15">
    <source>
        <dbReference type="Pfam" id="PF08544"/>
    </source>
</evidence>
<reference evidence="16 17" key="1">
    <citation type="submission" date="2018-03" db="EMBL/GenBank/DDBJ databases">
        <title>Actinopolyspora mortivallis from Sahara, screening for active biomolecules.</title>
        <authorList>
            <person name="Selama O."/>
            <person name="Wellington E.M.H."/>
            <person name="Hacene H."/>
        </authorList>
    </citation>
    <scope>NUCLEOTIDE SEQUENCE [LARGE SCALE GENOMIC DNA]</scope>
    <source>
        <strain evidence="16 17">M5A</strain>
    </source>
</reference>
<comment type="caution">
    <text evidence="16">The sequence shown here is derived from an EMBL/GenBank/DDBJ whole genome shotgun (WGS) entry which is preliminary data.</text>
</comment>
<dbReference type="STRING" id="1050202.GCA_000384035_02688"/>
<evidence type="ECO:0000256" key="12">
    <source>
        <dbReference type="ARBA" id="ARBA00049954"/>
    </source>
</evidence>
<keyword evidence="13" id="KW-0963">Cytoplasm</keyword>
<dbReference type="InterPro" id="IPR013750">
    <property type="entry name" value="GHMP_kinase_C_dom"/>
</dbReference>
<dbReference type="EC" id="2.7.1.39" evidence="3 13"/>
<evidence type="ECO:0000256" key="9">
    <source>
        <dbReference type="ARBA" id="ARBA00022777"/>
    </source>
</evidence>
<evidence type="ECO:0000313" key="16">
    <source>
        <dbReference type="EMBL" id="PRW64715.1"/>
    </source>
</evidence>
<dbReference type="InterPro" id="IPR020568">
    <property type="entry name" value="Ribosomal_Su5_D2-typ_SF"/>
</dbReference>
<dbReference type="FunCoup" id="A0A2T0H031">
    <property type="interactions" value="271"/>
</dbReference>
<dbReference type="SUPFAM" id="SSF54211">
    <property type="entry name" value="Ribosomal protein S5 domain 2-like"/>
    <property type="match status" value="1"/>
</dbReference>
<dbReference type="AlphaFoldDB" id="A0A2T0H031"/>
<dbReference type="InterPro" id="IPR000870">
    <property type="entry name" value="Homoserine_kinase"/>
</dbReference>
<dbReference type="Pfam" id="PF08544">
    <property type="entry name" value="GHMP_kinases_C"/>
    <property type="match status" value="1"/>
</dbReference>
<dbReference type="PRINTS" id="PR00958">
    <property type="entry name" value="HOMSERKINASE"/>
</dbReference>
<dbReference type="PANTHER" id="PTHR20861">
    <property type="entry name" value="HOMOSERINE/4-DIPHOSPHOCYTIDYL-2-C-METHYL-D-ERYTHRITOL KINASE"/>
    <property type="match status" value="1"/>
</dbReference>
<dbReference type="EMBL" id="PVSR01000003">
    <property type="protein sequence ID" value="PRW64715.1"/>
    <property type="molecule type" value="Genomic_DNA"/>
</dbReference>
<evidence type="ECO:0000256" key="5">
    <source>
        <dbReference type="ARBA" id="ARBA00022605"/>
    </source>
</evidence>
<evidence type="ECO:0000256" key="8">
    <source>
        <dbReference type="ARBA" id="ARBA00022741"/>
    </source>
</evidence>
<dbReference type="GO" id="GO:0005524">
    <property type="term" value="F:ATP binding"/>
    <property type="evidence" value="ECO:0007669"/>
    <property type="project" value="UniProtKB-UniRule"/>
</dbReference>
<keyword evidence="10 13" id="KW-0067">ATP-binding</keyword>
<accession>A0A2T0H031</accession>
<gene>
    <name evidence="13" type="primary">thrB</name>
    <name evidence="16" type="ORF">CEP50_04620</name>
</gene>
<evidence type="ECO:0000256" key="10">
    <source>
        <dbReference type="ARBA" id="ARBA00022840"/>
    </source>
</evidence>
<dbReference type="Proteomes" id="UP000239352">
    <property type="component" value="Unassembled WGS sequence"/>
</dbReference>
<evidence type="ECO:0000256" key="7">
    <source>
        <dbReference type="ARBA" id="ARBA00022697"/>
    </source>
</evidence>
<keyword evidence="7 13" id="KW-0791">Threonine biosynthesis</keyword>
<protein>
    <recommendedName>
        <fullName evidence="4 13">Homoserine kinase</fullName>
        <shortName evidence="13">HK</shortName>
        <shortName evidence="13">HSK</shortName>
        <ecNumber evidence="3 13">2.7.1.39</ecNumber>
    </recommendedName>
</protein>
<dbReference type="NCBIfam" id="TIGR00191">
    <property type="entry name" value="thrB"/>
    <property type="match status" value="1"/>
</dbReference>
<feature type="domain" description="GHMP kinase C-terminal" evidence="15">
    <location>
        <begin position="222"/>
        <end position="271"/>
    </location>
</feature>
<dbReference type="RefSeq" id="WP_106112741.1">
    <property type="nucleotide sequence ID" value="NZ_PVSR01000003.1"/>
</dbReference>
<comment type="catalytic activity">
    <reaction evidence="11 13">
        <text>L-homoserine + ATP = O-phospho-L-homoserine + ADP + H(+)</text>
        <dbReference type="Rhea" id="RHEA:13985"/>
        <dbReference type="ChEBI" id="CHEBI:15378"/>
        <dbReference type="ChEBI" id="CHEBI:30616"/>
        <dbReference type="ChEBI" id="CHEBI:57476"/>
        <dbReference type="ChEBI" id="CHEBI:57590"/>
        <dbReference type="ChEBI" id="CHEBI:456216"/>
        <dbReference type="EC" id="2.7.1.39"/>
    </reaction>
</comment>
<dbReference type="InterPro" id="IPR014721">
    <property type="entry name" value="Ribsml_uS5_D2-typ_fold_subgr"/>
</dbReference>
<dbReference type="InterPro" id="IPR006203">
    <property type="entry name" value="GHMP_knse_ATP-bd_CS"/>
</dbReference>
<evidence type="ECO:0000313" key="17">
    <source>
        <dbReference type="Proteomes" id="UP000239352"/>
    </source>
</evidence>
<proteinExistence type="inferred from homology"/>